<gene>
    <name evidence="2" type="ORF">crov158</name>
</gene>
<sequence length="76" mass="8049">MKCGLFHITIIVHLCKLVLVIIVFHAFVLLGAAGAAGAPAASATTPGTCGSDFSKVNVYFINLFICSFKVIHNLKN</sequence>
<organism evidence="2 3">
    <name type="scientific">Cafeteria roenbergensis virus (strain BV-PW1)</name>
    <name type="common">CroV</name>
    <dbReference type="NCBI Taxonomy" id="693272"/>
    <lineage>
        <taxon>Viruses</taxon>
        <taxon>Varidnaviria</taxon>
        <taxon>Bamfordvirae</taxon>
        <taxon>Nucleocytoviricota</taxon>
        <taxon>Megaviricetes</taxon>
        <taxon>Imitervirales</taxon>
        <taxon>Mimiviridae</taxon>
        <taxon>Aliimimivirinae</taxon>
        <taxon>Rheavirus</taxon>
        <taxon>Rheavirus sinusmexicani</taxon>
    </lineage>
</organism>
<protein>
    <submittedName>
        <fullName evidence="2">Uncharacterized protein</fullName>
    </submittedName>
</protein>
<feature type="transmembrane region" description="Helical" evidence="1">
    <location>
        <begin position="12"/>
        <end position="36"/>
    </location>
</feature>
<evidence type="ECO:0000313" key="3">
    <source>
        <dbReference type="Proteomes" id="UP000029781"/>
    </source>
</evidence>
<accession>E3T4S8</accession>
<dbReference type="Proteomes" id="UP000029781">
    <property type="component" value="Segment"/>
</dbReference>
<dbReference type="EMBL" id="GU244497">
    <property type="protein sequence ID" value="ADO67191.1"/>
    <property type="molecule type" value="Genomic_DNA"/>
</dbReference>
<evidence type="ECO:0000256" key="1">
    <source>
        <dbReference type="SAM" id="Phobius"/>
    </source>
</evidence>
<keyword evidence="1" id="KW-1133">Transmembrane helix</keyword>
<dbReference type="GeneID" id="9887560"/>
<dbReference type="RefSeq" id="YP_003969790.1">
    <property type="nucleotide sequence ID" value="NC_014637.1"/>
</dbReference>
<proteinExistence type="predicted"/>
<reference evidence="2 3" key="1">
    <citation type="journal article" date="2010" name="Proc. Natl. Acad. Sci. U.S.A.">
        <title>Giant virus with a remarkable complement of genes infects marine zooplankton.</title>
        <authorList>
            <person name="Fischer M.G."/>
            <person name="Allen M.J."/>
            <person name="Wilson W.H."/>
            <person name="Suttle C.A."/>
        </authorList>
    </citation>
    <scope>NUCLEOTIDE SEQUENCE [LARGE SCALE GENOMIC DNA]</scope>
    <source>
        <strain evidence="2 3">BV-PW1</strain>
    </source>
</reference>
<dbReference type="KEGG" id="vg:9887560"/>
<name>E3T4S8_CROVB</name>
<keyword evidence="3" id="KW-1185">Reference proteome</keyword>
<evidence type="ECO:0000313" key="2">
    <source>
        <dbReference type="EMBL" id="ADO67191.1"/>
    </source>
</evidence>
<keyword evidence="1" id="KW-0472">Membrane</keyword>
<keyword evidence="1" id="KW-0812">Transmembrane</keyword>
<organismHost>
    <name type="scientific">Cafeteria roenbergensis</name>
    <name type="common">Marine flagellate</name>
    <dbReference type="NCBI Taxonomy" id="33653"/>
</organismHost>